<dbReference type="InterPro" id="IPR051056">
    <property type="entry name" value="Glycosyl_Hydrolase_73"/>
</dbReference>
<sequence>MAGPKEFATQYGSLAASVGKQIGVDPSILLGQWGLETGWGKSVIPGTNNLGNIKDFSGQGATATDNMTGSVDKYRTYDNADAFGQDFAGLLSRRYQKAIGAGENAQAYAEALKAGGYAEDPGYVRKLVASTDLVRKSGGVMDSIASALLPTAQAAQSQQQRAPVAWKDVIAKSEFKALSPEQQDAARNQYFEQVVAPQVPPESLEVARGQFMQQYGRPVKPQVSDSSLVAIGAGLGKGVGDVALNAQRYLGKGINAVGDFFTQGEDGNAAGNWLVQDAEQGLNKLAGELAPYKEVSPIAAGGGELAGNIAATLPVGGVLGRGVSAVAPNLGRVAPQAEKLANALRSGGMNLGGAPAATLAGQVGNLATRMVGGAGTGAVSAGLVDPDSAGLGAAVGAAFPLAGVALAKGGHAIGNMLRGGEVSAPVRDLANRAAELGIKVPADRIVNSRPMNAMAASLNYVPFSGRAAVEDTMQSQLNRALSRTVGQDSTNVTQALRSAAGDLGQKFDDVLQKTAVKVDDQFLGALAERAQQASTELGSDGARIIGKQIDEIINQAAKANGQLDGQLAYNLKRTLDRIGQRSTPEAFYANELKRDLMGALNRSLGPKEAEAFAKVRQQYGNMLSLENLAKNGVDGDISIARLANMRNIRNPELQELADIAAQFLRPREGQHGAAQRIMAGALMGYGAGIPAAVASVGVGRMANSLLNSAAARNAMLGQSSNTALANALRQALPVTAARSAPVIVAQ</sequence>
<dbReference type="InterPro" id="IPR023346">
    <property type="entry name" value="Lysozyme-like_dom_sf"/>
</dbReference>
<dbReference type="Proteomes" id="UP000285324">
    <property type="component" value="Unassembled WGS sequence"/>
</dbReference>
<dbReference type="InterPro" id="IPR002901">
    <property type="entry name" value="MGlyc_endo_b_GlcNAc-like_dom"/>
</dbReference>
<dbReference type="AlphaFoldDB" id="A0A424W3I9"/>
<name>A0A424W3I9_ALCXX</name>
<dbReference type="SMART" id="SM00047">
    <property type="entry name" value="LYZ2"/>
    <property type="match status" value="1"/>
</dbReference>
<dbReference type="PANTHER" id="PTHR33308:SF9">
    <property type="entry name" value="PEPTIDOGLYCAN HYDROLASE FLGJ"/>
    <property type="match status" value="1"/>
</dbReference>
<proteinExistence type="predicted"/>
<keyword evidence="1" id="KW-0378">Hydrolase</keyword>
<dbReference type="Pfam" id="PF01832">
    <property type="entry name" value="Glucosaminidase"/>
    <property type="match status" value="1"/>
</dbReference>
<dbReference type="SUPFAM" id="SSF53955">
    <property type="entry name" value="Lysozyme-like"/>
    <property type="match status" value="1"/>
</dbReference>
<dbReference type="EMBL" id="QVXO01000104">
    <property type="protein sequence ID" value="RPJ87778.1"/>
    <property type="molecule type" value="Genomic_DNA"/>
</dbReference>
<evidence type="ECO:0000256" key="1">
    <source>
        <dbReference type="ARBA" id="ARBA00022801"/>
    </source>
</evidence>
<dbReference type="PANTHER" id="PTHR33308">
    <property type="entry name" value="PEPTIDOGLYCAN HYDROLASE FLGJ"/>
    <property type="match status" value="1"/>
</dbReference>
<dbReference type="RefSeq" id="WP_118935166.1">
    <property type="nucleotide sequence ID" value="NZ_CP061008.1"/>
</dbReference>
<dbReference type="GO" id="GO:0004040">
    <property type="term" value="F:amidase activity"/>
    <property type="evidence" value="ECO:0007669"/>
    <property type="project" value="InterPro"/>
</dbReference>
<dbReference type="Gene3D" id="1.10.530.10">
    <property type="match status" value="1"/>
</dbReference>
<evidence type="ECO:0000313" key="3">
    <source>
        <dbReference type="EMBL" id="RPJ87778.1"/>
    </source>
</evidence>
<evidence type="ECO:0000313" key="4">
    <source>
        <dbReference type="Proteomes" id="UP000285324"/>
    </source>
</evidence>
<organism evidence="3 4">
    <name type="scientific">Alcaligenes xylosoxydans xylosoxydans</name>
    <name type="common">Achromobacter xylosoxidans</name>
    <dbReference type="NCBI Taxonomy" id="85698"/>
    <lineage>
        <taxon>Bacteria</taxon>
        <taxon>Pseudomonadati</taxon>
        <taxon>Pseudomonadota</taxon>
        <taxon>Betaproteobacteria</taxon>
        <taxon>Burkholderiales</taxon>
        <taxon>Alcaligenaceae</taxon>
        <taxon>Achromobacter</taxon>
    </lineage>
</organism>
<gene>
    <name evidence="3" type="ORF">DY367_31215</name>
</gene>
<dbReference type="GO" id="GO:0071973">
    <property type="term" value="P:bacterial-type flagellum-dependent cell motility"/>
    <property type="evidence" value="ECO:0007669"/>
    <property type="project" value="TreeGrafter"/>
</dbReference>
<comment type="caution">
    <text evidence="3">The sequence shown here is derived from an EMBL/GenBank/DDBJ whole genome shotgun (WGS) entry which is preliminary data.</text>
</comment>
<accession>A0A424W3I9</accession>
<reference evidence="3 4" key="1">
    <citation type="submission" date="2018-08" db="EMBL/GenBank/DDBJ databases">
        <title>Achromobacter xylosoxidans Genome sequencing and assembly.</title>
        <authorList>
            <person name="Wang R."/>
            <person name="Rensing C."/>
            <person name="Li Y."/>
        </authorList>
    </citation>
    <scope>NUCLEOTIDE SEQUENCE [LARGE SCALE GENOMIC DNA]</scope>
    <source>
        <strain evidence="3 4">GD003A</strain>
    </source>
</reference>
<feature type="domain" description="Mannosyl-glycoprotein endo-beta-N-acetylglucosamidase-like" evidence="2">
    <location>
        <begin position="3"/>
        <end position="145"/>
    </location>
</feature>
<dbReference type="OrthoDB" id="6052886at2"/>
<evidence type="ECO:0000259" key="2">
    <source>
        <dbReference type="SMART" id="SM00047"/>
    </source>
</evidence>
<protein>
    <recommendedName>
        <fullName evidence="2">Mannosyl-glycoprotein endo-beta-N-acetylglucosamidase-like domain-containing protein</fullName>
    </recommendedName>
</protein>